<dbReference type="Gene3D" id="3.40.50.2300">
    <property type="match status" value="2"/>
</dbReference>
<evidence type="ECO:0000313" key="6">
    <source>
        <dbReference type="EMBL" id="GAA1859808.1"/>
    </source>
</evidence>
<dbReference type="EMBL" id="BAAAQK010000018">
    <property type="protein sequence ID" value="GAA1859808.1"/>
    <property type="molecule type" value="Genomic_DNA"/>
</dbReference>
<evidence type="ECO:0000256" key="1">
    <source>
        <dbReference type="ARBA" id="ARBA00004196"/>
    </source>
</evidence>
<feature type="chain" id="PRO_5046063558" evidence="4">
    <location>
        <begin position="35"/>
        <end position="368"/>
    </location>
</feature>
<gene>
    <name evidence="6" type="primary">rbsB</name>
    <name evidence="6" type="ORF">GCM10009836_44950</name>
</gene>
<accession>A0ABN2NAA0</accession>
<evidence type="ECO:0000256" key="3">
    <source>
        <dbReference type="ARBA" id="ARBA00022729"/>
    </source>
</evidence>
<dbReference type="PANTHER" id="PTHR46847">
    <property type="entry name" value="D-ALLOSE-BINDING PERIPLASMIC PROTEIN-RELATED"/>
    <property type="match status" value="1"/>
</dbReference>
<comment type="similarity">
    <text evidence="2">Belongs to the bacterial solute-binding protein 2 family.</text>
</comment>
<evidence type="ECO:0000256" key="4">
    <source>
        <dbReference type="SAM" id="SignalP"/>
    </source>
</evidence>
<dbReference type="Proteomes" id="UP001500449">
    <property type="component" value="Unassembled WGS sequence"/>
</dbReference>
<dbReference type="InterPro" id="IPR025997">
    <property type="entry name" value="SBP_2_dom"/>
</dbReference>
<sequence length="368" mass="38386">MNSAKMHYSGKRARSVWAVALVAGLMLLPACATANGTGGAGAGQNPAGGAAGPASVGLLNDYSLPKVDKPAKRYKIFVVQAHQTDAFAQSSAAAIKQQGEDLGVDVTVLDAGGYTEVQKQISQIQAATAQKPDAIVVWSTDPTAIVPALKEAERGGAKIYGWIQPPTMDSLVATVNSDYTSDAKAYSKALFDYIGGSGEVMAAFGACASQYYTDLHKGMEAALAEYPNIKLVTDECSPDFDPSKTETLVSNTLTSHPELKGVVTSLVQQAVGAVTAAQTAGKSGQVTAVGEALADCGQIQLLKQGQLPIIAGLPAVYFGQLMMSTVVQSLEGQPVEKQQIVPSNVYTKENIDKAPLNLELADNFRNGC</sequence>
<reference evidence="6 7" key="1">
    <citation type="journal article" date="2019" name="Int. J. Syst. Evol. Microbiol.">
        <title>The Global Catalogue of Microorganisms (GCM) 10K type strain sequencing project: providing services to taxonomists for standard genome sequencing and annotation.</title>
        <authorList>
            <consortium name="The Broad Institute Genomics Platform"/>
            <consortium name="The Broad Institute Genome Sequencing Center for Infectious Disease"/>
            <person name="Wu L."/>
            <person name="Ma J."/>
        </authorList>
    </citation>
    <scope>NUCLEOTIDE SEQUENCE [LARGE SCALE GENOMIC DNA]</scope>
    <source>
        <strain evidence="6 7">JCM 16009</strain>
    </source>
</reference>
<keyword evidence="3 4" id="KW-0732">Signal</keyword>
<proteinExistence type="inferred from homology"/>
<evidence type="ECO:0000256" key="2">
    <source>
        <dbReference type="ARBA" id="ARBA00007639"/>
    </source>
</evidence>
<protein>
    <submittedName>
        <fullName evidence="6">Ribose ABC transporter substrate-binding protein RbsB</fullName>
    </submittedName>
</protein>
<comment type="caution">
    <text evidence="6">The sequence shown here is derived from an EMBL/GenBank/DDBJ whole genome shotgun (WGS) entry which is preliminary data.</text>
</comment>
<evidence type="ECO:0000313" key="7">
    <source>
        <dbReference type="Proteomes" id="UP001500449"/>
    </source>
</evidence>
<organism evidence="6 7">
    <name type="scientific">Pseudonocardia ailaonensis</name>
    <dbReference type="NCBI Taxonomy" id="367279"/>
    <lineage>
        <taxon>Bacteria</taxon>
        <taxon>Bacillati</taxon>
        <taxon>Actinomycetota</taxon>
        <taxon>Actinomycetes</taxon>
        <taxon>Pseudonocardiales</taxon>
        <taxon>Pseudonocardiaceae</taxon>
        <taxon>Pseudonocardia</taxon>
    </lineage>
</organism>
<dbReference type="Pfam" id="PF13407">
    <property type="entry name" value="Peripla_BP_4"/>
    <property type="match status" value="1"/>
</dbReference>
<keyword evidence="7" id="KW-1185">Reference proteome</keyword>
<dbReference type="PANTHER" id="PTHR46847:SF1">
    <property type="entry name" value="D-ALLOSE-BINDING PERIPLASMIC PROTEIN-RELATED"/>
    <property type="match status" value="1"/>
</dbReference>
<comment type="subcellular location">
    <subcellularLocation>
        <location evidence="1">Cell envelope</location>
    </subcellularLocation>
</comment>
<dbReference type="CDD" id="cd01536">
    <property type="entry name" value="PBP1_ABC_sugar_binding-like"/>
    <property type="match status" value="1"/>
</dbReference>
<dbReference type="SUPFAM" id="SSF53822">
    <property type="entry name" value="Periplasmic binding protein-like I"/>
    <property type="match status" value="1"/>
</dbReference>
<feature type="signal peptide" evidence="4">
    <location>
        <begin position="1"/>
        <end position="34"/>
    </location>
</feature>
<evidence type="ECO:0000259" key="5">
    <source>
        <dbReference type="Pfam" id="PF13407"/>
    </source>
</evidence>
<dbReference type="InterPro" id="IPR028082">
    <property type="entry name" value="Peripla_BP_I"/>
</dbReference>
<feature type="domain" description="Periplasmic binding protein" evidence="5">
    <location>
        <begin position="77"/>
        <end position="333"/>
    </location>
</feature>
<name>A0ABN2NAA0_9PSEU</name>